<evidence type="ECO:0000256" key="5">
    <source>
        <dbReference type="SAM" id="Phobius"/>
    </source>
</evidence>
<dbReference type="InterPro" id="IPR007267">
    <property type="entry name" value="GtrA_DPMS_TM"/>
</dbReference>
<keyword evidence="3 5" id="KW-1133">Transmembrane helix</keyword>
<organism evidence="7 8">
    <name type="scientific">Aureimonas fodinaquatilis</name>
    <dbReference type="NCBI Taxonomy" id="2565783"/>
    <lineage>
        <taxon>Bacteria</taxon>
        <taxon>Pseudomonadati</taxon>
        <taxon>Pseudomonadota</taxon>
        <taxon>Alphaproteobacteria</taxon>
        <taxon>Hyphomicrobiales</taxon>
        <taxon>Aurantimonadaceae</taxon>
        <taxon>Aureimonas</taxon>
    </lineage>
</organism>
<evidence type="ECO:0000256" key="3">
    <source>
        <dbReference type="ARBA" id="ARBA00022989"/>
    </source>
</evidence>
<sequence>MKTMHGEGKRLLKGDGLRFLAAGIANTGLTLVVYQLLLFVVSPAHSYIVAWVTGLAFVAIIYPNKVFKGGRRTVIDRLSLAGCYCAVFLSGLFFLRVLQEQGVVPRLAILMVIVATTLLNFVLSRALLRR</sequence>
<comment type="caution">
    <text evidence="7">The sequence shown here is derived from an EMBL/GenBank/DDBJ whole genome shotgun (WGS) entry which is preliminary data.</text>
</comment>
<dbReference type="AlphaFoldDB" id="A0A5B0DVG8"/>
<feature type="transmembrane region" description="Helical" evidence="5">
    <location>
        <begin position="74"/>
        <end position="95"/>
    </location>
</feature>
<feature type="transmembrane region" description="Helical" evidence="5">
    <location>
        <begin position="20"/>
        <end position="38"/>
    </location>
</feature>
<reference evidence="7 8" key="1">
    <citation type="submission" date="2019-08" db="EMBL/GenBank/DDBJ databases">
        <title>Aureimonas fodiniaquatilis sp. nov., isolated from a coal mine wastewater.</title>
        <authorList>
            <person name="Kim W."/>
        </authorList>
    </citation>
    <scope>NUCLEOTIDE SEQUENCE [LARGE SCALE GENOMIC DNA]</scope>
    <source>
        <strain evidence="7 8">CAU 1482</strain>
    </source>
</reference>
<dbReference type="GO" id="GO:0016020">
    <property type="term" value="C:membrane"/>
    <property type="evidence" value="ECO:0007669"/>
    <property type="project" value="UniProtKB-SubCell"/>
</dbReference>
<feature type="domain" description="GtrA/DPMS transmembrane" evidence="6">
    <location>
        <begin position="18"/>
        <end position="126"/>
    </location>
</feature>
<accession>A0A5B0DVG8</accession>
<name>A0A5B0DVG8_9HYPH</name>
<comment type="subcellular location">
    <subcellularLocation>
        <location evidence="1">Membrane</location>
        <topology evidence="1">Multi-pass membrane protein</topology>
    </subcellularLocation>
</comment>
<feature type="transmembrane region" description="Helical" evidence="5">
    <location>
        <begin position="107"/>
        <end position="128"/>
    </location>
</feature>
<evidence type="ECO:0000313" key="8">
    <source>
        <dbReference type="Proteomes" id="UP000324738"/>
    </source>
</evidence>
<dbReference type="Proteomes" id="UP000324738">
    <property type="component" value="Unassembled WGS sequence"/>
</dbReference>
<dbReference type="Pfam" id="PF04138">
    <property type="entry name" value="GtrA_DPMS_TM"/>
    <property type="match status" value="1"/>
</dbReference>
<feature type="transmembrane region" description="Helical" evidence="5">
    <location>
        <begin position="44"/>
        <end position="62"/>
    </location>
</feature>
<keyword evidence="8" id="KW-1185">Reference proteome</keyword>
<evidence type="ECO:0000256" key="2">
    <source>
        <dbReference type="ARBA" id="ARBA00022692"/>
    </source>
</evidence>
<evidence type="ECO:0000313" key="7">
    <source>
        <dbReference type="EMBL" id="KAA0970393.1"/>
    </source>
</evidence>
<keyword evidence="4 5" id="KW-0472">Membrane</keyword>
<gene>
    <name evidence="7" type="ORF">FPY71_07690</name>
</gene>
<keyword evidence="2 5" id="KW-0812">Transmembrane</keyword>
<evidence type="ECO:0000259" key="6">
    <source>
        <dbReference type="Pfam" id="PF04138"/>
    </source>
</evidence>
<protein>
    <recommendedName>
        <fullName evidence="6">GtrA/DPMS transmembrane domain-containing protein</fullName>
    </recommendedName>
</protein>
<evidence type="ECO:0000256" key="4">
    <source>
        <dbReference type="ARBA" id="ARBA00023136"/>
    </source>
</evidence>
<dbReference type="EMBL" id="VTWH01000002">
    <property type="protein sequence ID" value="KAA0970393.1"/>
    <property type="molecule type" value="Genomic_DNA"/>
</dbReference>
<proteinExistence type="predicted"/>
<dbReference type="OrthoDB" id="8085596at2"/>
<dbReference type="GO" id="GO:0000271">
    <property type="term" value="P:polysaccharide biosynthetic process"/>
    <property type="evidence" value="ECO:0007669"/>
    <property type="project" value="InterPro"/>
</dbReference>
<evidence type="ECO:0000256" key="1">
    <source>
        <dbReference type="ARBA" id="ARBA00004141"/>
    </source>
</evidence>